<dbReference type="PANTHER" id="PTHR24320">
    <property type="entry name" value="RETINOL DEHYDROGENASE"/>
    <property type="match status" value="1"/>
</dbReference>
<evidence type="ECO:0000313" key="4">
    <source>
        <dbReference type="EMBL" id="KAJ4479304.1"/>
    </source>
</evidence>
<dbReference type="Proteomes" id="UP001150266">
    <property type="component" value="Unassembled WGS sequence"/>
</dbReference>
<accession>A0A9W9AC14</accession>
<keyword evidence="5" id="KW-1185">Reference proteome</keyword>
<dbReference type="PANTHER" id="PTHR24320:SF252">
    <property type="entry name" value="DEHYDROGENASE_REDUCTASE FAMILY PROTEIN, PUTATIVE (AFU_ORTHOLOGUE AFUA_3G08550)-RELATED"/>
    <property type="match status" value="1"/>
</dbReference>
<keyword evidence="3" id="KW-0560">Oxidoreductase</keyword>
<dbReference type="OrthoDB" id="542013at2759"/>
<dbReference type="GO" id="GO:0016491">
    <property type="term" value="F:oxidoreductase activity"/>
    <property type="evidence" value="ECO:0007669"/>
    <property type="project" value="UniProtKB-KW"/>
</dbReference>
<organism evidence="4 5">
    <name type="scientific">Lentinula aciculospora</name>
    <dbReference type="NCBI Taxonomy" id="153920"/>
    <lineage>
        <taxon>Eukaryota</taxon>
        <taxon>Fungi</taxon>
        <taxon>Dikarya</taxon>
        <taxon>Basidiomycota</taxon>
        <taxon>Agaricomycotina</taxon>
        <taxon>Agaricomycetes</taxon>
        <taxon>Agaricomycetidae</taxon>
        <taxon>Agaricales</taxon>
        <taxon>Marasmiineae</taxon>
        <taxon>Omphalotaceae</taxon>
        <taxon>Lentinula</taxon>
    </lineage>
</organism>
<dbReference type="InterPro" id="IPR036291">
    <property type="entry name" value="NAD(P)-bd_dom_sf"/>
</dbReference>
<reference evidence="4" key="1">
    <citation type="submission" date="2022-08" db="EMBL/GenBank/DDBJ databases">
        <title>A Global Phylogenomic Analysis of the Shiitake Genus Lentinula.</title>
        <authorList>
            <consortium name="DOE Joint Genome Institute"/>
            <person name="Sierra-Patev S."/>
            <person name="Min B."/>
            <person name="Naranjo-Ortiz M."/>
            <person name="Looney B."/>
            <person name="Konkel Z."/>
            <person name="Slot J.C."/>
            <person name="Sakamoto Y."/>
            <person name="Steenwyk J.L."/>
            <person name="Rokas A."/>
            <person name="Carro J."/>
            <person name="Camarero S."/>
            <person name="Ferreira P."/>
            <person name="Molpeceres G."/>
            <person name="Ruiz-Duenas F.J."/>
            <person name="Serrano A."/>
            <person name="Henrissat B."/>
            <person name="Drula E."/>
            <person name="Hughes K.W."/>
            <person name="Mata J.L."/>
            <person name="Ishikawa N.K."/>
            <person name="Vargas-Isla R."/>
            <person name="Ushijima S."/>
            <person name="Smith C.A."/>
            <person name="Ahrendt S."/>
            <person name="Andreopoulos W."/>
            <person name="He G."/>
            <person name="Labutti K."/>
            <person name="Lipzen A."/>
            <person name="Ng V."/>
            <person name="Riley R."/>
            <person name="Sandor L."/>
            <person name="Barry K."/>
            <person name="Martinez A.T."/>
            <person name="Xiao Y."/>
            <person name="Gibbons J.G."/>
            <person name="Terashima K."/>
            <person name="Grigoriev I.V."/>
            <person name="Hibbett D.S."/>
        </authorList>
    </citation>
    <scope>NUCLEOTIDE SEQUENCE</scope>
    <source>
        <strain evidence="4">JLM2183</strain>
    </source>
</reference>
<evidence type="ECO:0000256" key="2">
    <source>
        <dbReference type="ARBA" id="ARBA00022857"/>
    </source>
</evidence>
<sequence length="149" mass="16439">MISPCKAAQFLFVLYTPMFSIQPPVSELPASLDFHGRTVLVTGANGGLGRTACLHYLQHNASTLIIAVRRLPEGEAVKSELLAHPYVKNKEDQPKILVYELDLSSHSSVTAFVSRLQAEIPRLHIALLNAGIYSLDWKVSPHTGKEMTF</sequence>
<evidence type="ECO:0000256" key="3">
    <source>
        <dbReference type="ARBA" id="ARBA00023002"/>
    </source>
</evidence>
<evidence type="ECO:0000313" key="5">
    <source>
        <dbReference type="Proteomes" id="UP001150266"/>
    </source>
</evidence>
<dbReference type="EMBL" id="JAOTPV010000008">
    <property type="protein sequence ID" value="KAJ4479304.1"/>
    <property type="molecule type" value="Genomic_DNA"/>
</dbReference>
<dbReference type="Gene3D" id="3.40.50.720">
    <property type="entry name" value="NAD(P)-binding Rossmann-like Domain"/>
    <property type="match status" value="1"/>
</dbReference>
<dbReference type="Pfam" id="PF00106">
    <property type="entry name" value="adh_short"/>
    <property type="match status" value="1"/>
</dbReference>
<name>A0A9W9AC14_9AGAR</name>
<proteinExistence type="inferred from homology"/>
<evidence type="ECO:0008006" key="6">
    <source>
        <dbReference type="Google" id="ProtNLM"/>
    </source>
</evidence>
<comment type="similarity">
    <text evidence="1">Belongs to the short-chain dehydrogenases/reductases (SDR) family.</text>
</comment>
<dbReference type="SUPFAM" id="SSF51735">
    <property type="entry name" value="NAD(P)-binding Rossmann-fold domains"/>
    <property type="match status" value="1"/>
</dbReference>
<dbReference type="AlphaFoldDB" id="A0A9W9AC14"/>
<dbReference type="InterPro" id="IPR002347">
    <property type="entry name" value="SDR_fam"/>
</dbReference>
<keyword evidence="2" id="KW-0521">NADP</keyword>
<gene>
    <name evidence="4" type="ORF">J3R30DRAFT_2744528</name>
</gene>
<comment type="caution">
    <text evidence="4">The sequence shown here is derived from an EMBL/GenBank/DDBJ whole genome shotgun (WGS) entry which is preliminary data.</text>
</comment>
<protein>
    <recommendedName>
        <fullName evidence="6">NAD(P)-binding protein</fullName>
    </recommendedName>
</protein>
<evidence type="ECO:0000256" key="1">
    <source>
        <dbReference type="ARBA" id="ARBA00006484"/>
    </source>
</evidence>